<dbReference type="RefSeq" id="WP_013615886.1">
    <property type="nucleotide sequence ID" value="NC_015162.1"/>
</dbReference>
<dbReference type="EMBL" id="CP002538">
    <property type="protein sequence ID" value="ADY27532.1"/>
    <property type="molecule type" value="Genomic_DNA"/>
</dbReference>
<organism evidence="3 4">
    <name type="scientific">Deinococcus proteolyticus (strain ATCC 35074 / DSM 20540 / JCM 6276 / NBRC 101906 / NCIMB 13154 / VKM Ac-1939 / CCM 2703 / MRP)</name>
    <dbReference type="NCBI Taxonomy" id="693977"/>
    <lineage>
        <taxon>Bacteria</taxon>
        <taxon>Thermotogati</taxon>
        <taxon>Deinococcota</taxon>
        <taxon>Deinococci</taxon>
        <taxon>Deinococcales</taxon>
        <taxon>Deinococcaceae</taxon>
        <taxon>Deinococcus</taxon>
    </lineage>
</organism>
<reference evidence="3 4" key="2">
    <citation type="journal article" date="2012" name="Stand. Genomic Sci.">
        <title>Complete genome sequence of the orange-red pigmented, radioresistant Deinococcus proteolyticus type strain (MRP(T)).</title>
        <authorList>
            <person name="Copeland A."/>
            <person name="Zeytun A."/>
            <person name="Yassawong M."/>
            <person name="Nolan M."/>
            <person name="Lucas S."/>
            <person name="Hammon N."/>
            <person name="Deshpande S."/>
            <person name="Cheng J.F."/>
            <person name="Han C."/>
            <person name="Tapia R."/>
            <person name="Goodwin L.A."/>
            <person name="Pitluck S."/>
            <person name="Mavromatis K."/>
            <person name="Liolios K."/>
            <person name="Pagani I."/>
            <person name="Ivanova N."/>
            <person name="Mikhailova N."/>
            <person name="Pati A."/>
            <person name="Chen A."/>
            <person name="Palaniappan K."/>
            <person name="Land M."/>
            <person name="Hauser L."/>
            <person name="Jeffries C.D."/>
            <person name="Brambilla E.M."/>
            <person name="Rohde M."/>
            <person name="Sikorski J."/>
            <person name="Pukall R."/>
            <person name="Goker M."/>
            <person name="Detter J.C."/>
            <person name="Woyke T."/>
            <person name="Bristow J."/>
            <person name="Eisen J.A."/>
            <person name="Markowitz V."/>
            <person name="Hugenholtz P."/>
            <person name="Kyrpides N.C."/>
            <person name="Klenk H.P."/>
            <person name="Lapidus A."/>
        </authorList>
    </citation>
    <scope>NUCLEOTIDE SEQUENCE [LARGE SCALE GENOMIC DNA]</scope>
    <source>
        <strain evidence="4">ATCC 35074 / DSM 20540 / JCM 6276 / NBRC 101906 / NCIMB 13154 / VKM Ac-1939 / CCM 2703 / MRP</strain>
        <plasmid evidence="4">Plasmid pDEIPR02</plasmid>
    </source>
</reference>
<dbReference type="AlphaFoldDB" id="F0RQH3"/>
<evidence type="ECO:0000313" key="4">
    <source>
        <dbReference type="Proteomes" id="UP000007718"/>
    </source>
</evidence>
<sequence length="239" mass="26272">MPNIASNAVYITGTKAQLDAIVAMCPGGKLDFQQVCPIPAAVLEEGTPGLVAAKCLRPFYQGEQTPDDCLRAYAEQCGLKTVPSLEDVEAQYPDLKALGDKQEWLNQNYGDADPIIWVCHEWGTKWNSIRGVMQRVSDSELRLWFDTAWAPPHGILVELTQKWGVTLKLAYTTEQGHCGLRKYTPEGPGAVWADLETEFRCESTEDEGSQETRAIKDTLSAMLAAQPDTPDPQGPSSLT</sequence>
<dbReference type="Proteomes" id="UP000007718">
    <property type="component" value="Plasmid pDEIPR02"/>
</dbReference>
<dbReference type="Gene3D" id="3.30.70.1270">
    <property type="entry name" value="Api92-like domains"/>
    <property type="match status" value="1"/>
</dbReference>
<keyword evidence="3" id="KW-0614">Plasmid</keyword>
<accession>F0RQH3</accession>
<feature type="domain" description="YubB ferredoxin-like" evidence="2">
    <location>
        <begin position="122"/>
        <end position="211"/>
    </location>
</feature>
<protein>
    <recommendedName>
        <fullName evidence="2">YubB ferredoxin-like domain-containing protein</fullName>
    </recommendedName>
</protein>
<dbReference type="InterPro" id="IPR041329">
    <property type="entry name" value="YubB_C"/>
</dbReference>
<reference evidence="4" key="1">
    <citation type="submission" date="2011-02" db="EMBL/GenBank/DDBJ databases">
        <title>The complete sequence of plasmid2 of Deinococcus proteolyticus DSM 20540.</title>
        <authorList>
            <consortium name="US DOE Joint Genome Institute (JGI-PGF)"/>
            <person name="Lucas S."/>
            <person name="Copeland A."/>
            <person name="Lapidus A."/>
            <person name="Bruce D."/>
            <person name="Goodwin L."/>
            <person name="Pitluck S."/>
            <person name="Kyrpides N."/>
            <person name="Mavromatis K."/>
            <person name="Pagani I."/>
            <person name="Ivanova N."/>
            <person name="Ovchinnikova G."/>
            <person name="Zeytun A."/>
            <person name="Detter J.C."/>
            <person name="Han C."/>
            <person name="Land M."/>
            <person name="Hauser L."/>
            <person name="Markowitz V."/>
            <person name="Cheng J.-F."/>
            <person name="Hugenholtz P."/>
            <person name="Woyke T."/>
            <person name="Wu D."/>
            <person name="Pukall R."/>
            <person name="Steenblock K."/>
            <person name="Brambilla E."/>
            <person name="Klenk H.-P."/>
            <person name="Eisen J.A."/>
        </authorList>
    </citation>
    <scope>NUCLEOTIDE SEQUENCE [LARGE SCALE GENOMIC DNA]</scope>
    <source>
        <strain evidence="4">ATCC 35074 / DSM 20540 / JCM 6276 / NBRC 101906 / NCIMB 13154 / VKM Ac-1939 / CCM 2703 / MRP</strain>
        <plasmid evidence="4">Plasmid pDEIPR02</plasmid>
    </source>
</reference>
<evidence type="ECO:0000256" key="1">
    <source>
        <dbReference type="SAM" id="MobiDB-lite"/>
    </source>
</evidence>
<proteinExistence type="predicted"/>
<dbReference type="OrthoDB" id="1248468at2"/>
<evidence type="ECO:0000313" key="3">
    <source>
        <dbReference type="EMBL" id="ADY27532.1"/>
    </source>
</evidence>
<dbReference type="KEGG" id="dpt:Deipr_2408"/>
<feature type="region of interest" description="Disordered" evidence="1">
    <location>
        <begin position="219"/>
        <end position="239"/>
    </location>
</feature>
<keyword evidence="4" id="KW-1185">Reference proteome</keyword>
<dbReference type="Pfam" id="PF18406">
    <property type="entry name" value="DUF1281_C"/>
    <property type="match status" value="1"/>
</dbReference>
<name>F0RQH3_DEIPM</name>
<geneLocation type="plasmid" evidence="3 4">
    <name>pDEIPR02</name>
</geneLocation>
<gene>
    <name evidence="3" type="ordered locus">Deipr_2408</name>
</gene>
<evidence type="ECO:0000259" key="2">
    <source>
        <dbReference type="Pfam" id="PF18406"/>
    </source>
</evidence>
<dbReference type="HOGENOM" id="CLU_1159599_0_0_0"/>